<dbReference type="NCBIfam" id="TIGR03127">
    <property type="entry name" value="RuMP_HxlB"/>
    <property type="match status" value="1"/>
</dbReference>
<dbReference type="PANTHER" id="PTHR43443:SF1">
    <property type="entry name" value="3-HEXULOSE-6-PHOSPHATE ISOMERASE"/>
    <property type="match status" value="1"/>
</dbReference>
<evidence type="ECO:0000313" key="3">
    <source>
        <dbReference type="EMBL" id="ASN04438.1"/>
    </source>
</evidence>
<accession>A0A221M9U4</accession>
<dbReference type="GO" id="GO:1901135">
    <property type="term" value="P:carbohydrate derivative metabolic process"/>
    <property type="evidence" value="ECO:0007669"/>
    <property type="project" value="InterPro"/>
</dbReference>
<proteinExistence type="inferred from homology"/>
<protein>
    <submittedName>
        <fullName evidence="3">6-phospho-3-hexuloisomerase</fullName>
    </submittedName>
</protein>
<dbReference type="InterPro" id="IPR046348">
    <property type="entry name" value="SIS_dom_sf"/>
</dbReference>
<evidence type="ECO:0000256" key="1">
    <source>
        <dbReference type="ARBA" id="ARBA00009235"/>
    </source>
</evidence>
<dbReference type="OrthoDB" id="9797832at2"/>
<sequence>MKTITDTVVKEITEVLEKVDSDQAVVFANELQHAKRIFIAGTGRSGAIGKMLAMRLMHMDFTVYVVGESITPSIESSDLLLIISGSGNTASLKEYAKKAKEIDTRIALVTTNEDSPIGKLSDCSLRIPAATKNRHESEPDTIQPLGSQFDQSVHLLLDGIVVYLLQQQAEQRDNSSLFQKHANLE</sequence>
<name>A0A221M9U4_9BACI</name>
<evidence type="ECO:0000259" key="2">
    <source>
        <dbReference type="PROSITE" id="PS51464"/>
    </source>
</evidence>
<dbReference type="AlphaFoldDB" id="A0A221M9U4"/>
<dbReference type="RefSeq" id="WP_089531189.1">
    <property type="nucleotide sequence ID" value="NZ_CP022437.1"/>
</dbReference>
<dbReference type="PROSITE" id="PS51464">
    <property type="entry name" value="SIS"/>
    <property type="match status" value="1"/>
</dbReference>
<gene>
    <name evidence="3" type="primary">hxlB</name>
    <name evidence="3" type="ORF">CFK40_05145</name>
</gene>
<reference evidence="3 4" key="1">
    <citation type="journal article" date="2003" name="Int. J. Syst. Evol. Microbiol.">
        <title>Virgibacillus carmonensis sp. nov., Virgibacillus necropolis sp. nov. and Virgibacillus picturae sp. nov., three novel species isolated from deteriorated mural paintings, transfer of the species of the genus salibacillus to Virgibacillus, as Virgibacillus marismortui comb. nov. and Virgibacillus salexigens comb. nov., and emended description of the genus Virgibacillus.</title>
        <authorList>
            <person name="Heyrman J."/>
            <person name="Logan N.A."/>
            <person name="Busse H.J."/>
            <person name="Balcaen A."/>
            <person name="Lebbe L."/>
            <person name="Rodriguez-Diaz M."/>
            <person name="Swings J."/>
            <person name="De Vos P."/>
        </authorList>
    </citation>
    <scope>NUCLEOTIDE SEQUENCE [LARGE SCALE GENOMIC DNA]</scope>
    <source>
        <strain evidence="3 4">LMG 19488</strain>
    </source>
</reference>
<dbReference type="InterPro" id="IPR017552">
    <property type="entry name" value="PHI/rmpB"/>
</dbReference>
<dbReference type="KEGG" id="vne:CFK40_05145"/>
<organism evidence="3 4">
    <name type="scientific">Virgibacillus necropolis</name>
    <dbReference type="NCBI Taxonomy" id="163877"/>
    <lineage>
        <taxon>Bacteria</taxon>
        <taxon>Bacillati</taxon>
        <taxon>Bacillota</taxon>
        <taxon>Bacilli</taxon>
        <taxon>Bacillales</taxon>
        <taxon>Bacillaceae</taxon>
        <taxon>Virgibacillus</taxon>
    </lineage>
</organism>
<keyword evidence="3" id="KW-0413">Isomerase</keyword>
<evidence type="ECO:0000313" key="4">
    <source>
        <dbReference type="Proteomes" id="UP000204391"/>
    </source>
</evidence>
<dbReference type="SUPFAM" id="SSF53697">
    <property type="entry name" value="SIS domain"/>
    <property type="match status" value="1"/>
</dbReference>
<dbReference type="Proteomes" id="UP000204391">
    <property type="component" value="Chromosome"/>
</dbReference>
<dbReference type="Gene3D" id="3.40.50.10490">
    <property type="entry name" value="Glucose-6-phosphate isomerase like protein, domain 1"/>
    <property type="match status" value="1"/>
</dbReference>
<dbReference type="GO" id="GO:0097367">
    <property type="term" value="F:carbohydrate derivative binding"/>
    <property type="evidence" value="ECO:0007669"/>
    <property type="project" value="InterPro"/>
</dbReference>
<keyword evidence="4" id="KW-1185">Reference proteome</keyword>
<dbReference type="PANTHER" id="PTHR43443">
    <property type="entry name" value="3-HEXULOSE-6-PHOSPHATE ISOMERASE"/>
    <property type="match status" value="1"/>
</dbReference>
<dbReference type="CDD" id="cd05005">
    <property type="entry name" value="SIS_PHI"/>
    <property type="match status" value="1"/>
</dbReference>
<feature type="domain" description="SIS" evidence="2">
    <location>
        <begin position="27"/>
        <end position="170"/>
    </location>
</feature>
<dbReference type="EMBL" id="CP022437">
    <property type="protein sequence ID" value="ASN04438.1"/>
    <property type="molecule type" value="Genomic_DNA"/>
</dbReference>
<dbReference type="GO" id="GO:0016853">
    <property type="term" value="F:isomerase activity"/>
    <property type="evidence" value="ECO:0007669"/>
    <property type="project" value="UniProtKB-KW"/>
</dbReference>
<dbReference type="Pfam" id="PF01380">
    <property type="entry name" value="SIS"/>
    <property type="match status" value="1"/>
</dbReference>
<dbReference type="InterPro" id="IPR001347">
    <property type="entry name" value="SIS_dom"/>
</dbReference>
<comment type="similarity">
    <text evidence="1">Belongs to the SIS family. PHI subfamily.</text>
</comment>